<sequence length="180" mass="19205">MTREVRLTPVDEQNLEPLLSVAVAEAEPDEVMPPVEAPAGWSQARRDAFREFHRANFGGLDGPTGNLMYAIVQDGDVVGMVRLGRRRAEPGTLETGMWLGKSTRGQGIGLIALRLLLAEAVQAGARRVVAETRADNLPALNLLRRCGAVLGDDTGDGHGDGTAIRAEIRLGVSEDVAGAW</sequence>
<evidence type="ECO:0000313" key="3">
    <source>
        <dbReference type="Proteomes" id="UP000646749"/>
    </source>
</evidence>
<dbReference type="Proteomes" id="UP000646749">
    <property type="component" value="Unassembled WGS sequence"/>
</dbReference>
<reference evidence="2 3" key="1">
    <citation type="submission" date="2021-01" db="EMBL/GenBank/DDBJ databases">
        <title>Whole genome shotgun sequence of Plantactinospora endophytica NBRC 110450.</title>
        <authorList>
            <person name="Komaki H."/>
            <person name="Tamura T."/>
        </authorList>
    </citation>
    <scope>NUCLEOTIDE SEQUENCE [LARGE SCALE GENOMIC DNA]</scope>
    <source>
        <strain evidence="2 3">NBRC 110450</strain>
    </source>
</reference>
<dbReference type="Pfam" id="PF13302">
    <property type="entry name" value="Acetyltransf_3"/>
    <property type="match status" value="1"/>
</dbReference>
<proteinExistence type="predicted"/>
<comment type="caution">
    <text evidence="2">The sequence shown here is derived from an EMBL/GenBank/DDBJ whole genome shotgun (WGS) entry which is preliminary data.</text>
</comment>
<protein>
    <recommendedName>
        <fullName evidence="1">N-acetyltransferase domain-containing protein</fullName>
    </recommendedName>
</protein>
<dbReference type="EMBL" id="BONW01000001">
    <property type="protein sequence ID" value="GIG85351.1"/>
    <property type="molecule type" value="Genomic_DNA"/>
</dbReference>
<keyword evidence="3" id="KW-1185">Reference proteome</keyword>
<dbReference type="PANTHER" id="PTHR43441:SF6">
    <property type="entry name" value="N-ACETYLTRANSFERASE DOMAIN-CONTAINING PROTEIN"/>
    <property type="match status" value="1"/>
</dbReference>
<evidence type="ECO:0000313" key="2">
    <source>
        <dbReference type="EMBL" id="GIG85351.1"/>
    </source>
</evidence>
<dbReference type="InterPro" id="IPR000182">
    <property type="entry name" value="GNAT_dom"/>
</dbReference>
<dbReference type="InterPro" id="IPR016181">
    <property type="entry name" value="Acyl_CoA_acyltransferase"/>
</dbReference>
<dbReference type="PANTHER" id="PTHR43441">
    <property type="entry name" value="RIBOSOMAL-PROTEIN-SERINE ACETYLTRANSFERASE"/>
    <property type="match status" value="1"/>
</dbReference>
<dbReference type="SUPFAM" id="SSF55729">
    <property type="entry name" value="Acyl-CoA N-acyltransferases (Nat)"/>
    <property type="match status" value="1"/>
</dbReference>
<evidence type="ECO:0000259" key="1">
    <source>
        <dbReference type="PROSITE" id="PS51186"/>
    </source>
</evidence>
<dbReference type="PROSITE" id="PS51186">
    <property type="entry name" value="GNAT"/>
    <property type="match status" value="1"/>
</dbReference>
<organism evidence="2 3">
    <name type="scientific">Plantactinospora endophytica</name>
    <dbReference type="NCBI Taxonomy" id="673535"/>
    <lineage>
        <taxon>Bacteria</taxon>
        <taxon>Bacillati</taxon>
        <taxon>Actinomycetota</taxon>
        <taxon>Actinomycetes</taxon>
        <taxon>Micromonosporales</taxon>
        <taxon>Micromonosporaceae</taxon>
        <taxon>Plantactinospora</taxon>
    </lineage>
</organism>
<dbReference type="CDD" id="cd04301">
    <property type="entry name" value="NAT_SF"/>
    <property type="match status" value="1"/>
</dbReference>
<dbReference type="RefSeq" id="WP_203864028.1">
    <property type="nucleotide sequence ID" value="NZ_BONW01000001.1"/>
</dbReference>
<gene>
    <name evidence="2" type="ORF">Pen02_02870</name>
</gene>
<dbReference type="Gene3D" id="3.40.630.30">
    <property type="match status" value="1"/>
</dbReference>
<accession>A0ABQ4DTG5</accession>
<feature type="domain" description="N-acetyltransferase" evidence="1">
    <location>
        <begin position="5"/>
        <end position="171"/>
    </location>
</feature>
<name>A0ABQ4DTG5_9ACTN</name>
<dbReference type="InterPro" id="IPR051908">
    <property type="entry name" value="Ribosomal_N-acetyltransferase"/>
</dbReference>